<keyword evidence="8 11" id="KW-1015">Disulfide bond</keyword>
<dbReference type="Gene3D" id="3.40.30.10">
    <property type="entry name" value="Glutaredoxin"/>
    <property type="match status" value="4"/>
</dbReference>
<evidence type="ECO:0000256" key="14">
    <source>
        <dbReference type="SAM" id="SignalP"/>
    </source>
</evidence>
<evidence type="ECO:0000256" key="4">
    <source>
        <dbReference type="ARBA" id="ARBA00012723"/>
    </source>
</evidence>
<dbReference type="NCBIfam" id="TIGR01126">
    <property type="entry name" value="pdi_dom"/>
    <property type="match status" value="1"/>
</dbReference>
<dbReference type="Proteomes" id="UP000728185">
    <property type="component" value="Unassembled WGS sequence"/>
</dbReference>
<comment type="similarity">
    <text evidence="3 12">Belongs to the protein disulfide isomerase family.</text>
</comment>
<evidence type="ECO:0000256" key="1">
    <source>
        <dbReference type="ARBA" id="ARBA00001182"/>
    </source>
</evidence>
<keyword evidence="17" id="KW-1185">Reference proteome</keyword>
<dbReference type="GO" id="GO:0006457">
    <property type="term" value="P:protein folding"/>
    <property type="evidence" value="ECO:0007669"/>
    <property type="project" value="TreeGrafter"/>
</dbReference>
<dbReference type="InterPro" id="IPR005788">
    <property type="entry name" value="PDI_thioredoxin-like_dom"/>
</dbReference>
<dbReference type="PROSITE" id="PS51352">
    <property type="entry name" value="THIOREDOXIN_2"/>
    <property type="match status" value="2"/>
</dbReference>
<dbReference type="OrthoDB" id="427280at2759"/>
<evidence type="ECO:0000256" key="8">
    <source>
        <dbReference type="ARBA" id="ARBA00023157"/>
    </source>
</evidence>
<dbReference type="SUPFAM" id="SSF52833">
    <property type="entry name" value="Thioredoxin-like"/>
    <property type="match status" value="4"/>
</dbReference>
<dbReference type="InterPro" id="IPR017937">
    <property type="entry name" value="Thioredoxin_CS"/>
</dbReference>
<feature type="signal peptide" evidence="14">
    <location>
        <begin position="1"/>
        <end position="15"/>
    </location>
</feature>
<dbReference type="CDD" id="cd02995">
    <property type="entry name" value="PDI_a_PDI_a'_C"/>
    <property type="match status" value="1"/>
</dbReference>
<name>A0A8E0VGS5_9TREM</name>
<evidence type="ECO:0000256" key="7">
    <source>
        <dbReference type="ARBA" id="ARBA00022824"/>
    </source>
</evidence>
<dbReference type="PROSITE" id="PS00194">
    <property type="entry name" value="THIOREDOXIN_1"/>
    <property type="match status" value="2"/>
</dbReference>
<evidence type="ECO:0000256" key="10">
    <source>
        <dbReference type="ARBA" id="ARBA00023284"/>
    </source>
</evidence>
<keyword evidence="7" id="KW-0256">Endoplasmic reticulum</keyword>
<evidence type="ECO:0000313" key="17">
    <source>
        <dbReference type="Proteomes" id="UP000728185"/>
    </source>
</evidence>
<comment type="subcellular location">
    <subcellularLocation>
        <location evidence="2">Endoplasmic reticulum lumen</location>
    </subcellularLocation>
</comment>
<dbReference type="PRINTS" id="PR00421">
    <property type="entry name" value="THIOREDOXIN"/>
</dbReference>
<gene>
    <name evidence="16" type="ORF">FBUS_02968</name>
</gene>
<feature type="disulfide bond" description="Redox-active" evidence="11">
    <location>
        <begin position="44"/>
        <end position="47"/>
    </location>
</feature>
<feature type="chain" id="PRO_5034830234" description="Protein disulfide-isomerase" evidence="14">
    <location>
        <begin position="16"/>
        <end position="486"/>
    </location>
</feature>
<dbReference type="GO" id="GO:0005788">
    <property type="term" value="C:endoplasmic reticulum lumen"/>
    <property type="evidence" value="ECO:0007669"/>
    <property type="project" value="UniProtKB-SubCell"/>
</dbReference>
<dbReference type="EC" id="5.3.4.1" evidence="4 13"/>
<accession>A0A8E0VGS5</accession>
<evidence type="ECO:0000256" key="9">
    <source>
        <dbReference type="ARBA" id="ARBA00023235"/>
    </source>
</evidence>
<keyword evidence="5 14" id="KW-0732">Signal</keyword>
<dbReference type="NCBIfam" id="TIGR01130">
    <property type="entry name" value="ER_PDI_fam"/>
    <property type="match status" value="1"/>
</dbReference>
<dbReference type="Pfam" id="PF00085">
    <property type="entry name" value="Thioredoxin"/>
    <property type="match status" value="2"/>
</dbReference>
<dbReference type="GO" id="GO:0034976">
    <property type="term" value="P:response to endoplasmic reticulum stress"/>
    <property type="evidence" value="ECO:0007669"/>
    <property type="project" value="TreeGrafter"/>
</dbReference>
<dbReference type="InterPro" id="IPR013766">
    <property type="entry name" value="Thioredoxin_domain"/>
</dbReference>
<evidence type="ECO:0000256" key="6">
    <source>
        <dbReference type="ARBA" id="ARBA00022737"/>
    </source>
</evidence>
<dbReference type="InterPro" id="IPR005792">
    <property type="entry name" value="Prot_disulphide_isomerase"/>
</dbReference>
<comment type="catalytic activity">
    <reaction evidence="1 13">
        <text>Catalyzes the rearrangement of -S-S- bonds in proteins.</text>
        <dbReference type="EC" id="5.3.4.1"/>
    </reaction>
</comment>
<evidence type="ECO:0000256" key="11">
    <source>
        <dbReference type="PIRSR" id="PIRSR605792-51"/>
    </source>
</evidence>
<feature type="disulfide bond" description="Redox-active" evidence="11">
    <location>
        <begin position="390"/>
        <end position="393"/>
    </location>
</feature>
<dbReference type="CDD" id="cd02961">
    <property type="entry name" value="PDI_a_family"/>
    <property type="match status" value="1"/>
</dbReference>
<reference evidence="16" key="1">
    <citation type="submission" date="2019-05" db="EMBL/GenBank/DDBJ databases">
        <title>Annotation for the trematode Fasciolopsis buski.</title>
        <authorList>
            <person name="Choi Y.-J."/>
        </authorList>
    </citation>
    <scope>NUCLEOTIDE SEQUENCE</scope>
    <source>
        <strain evidence="16">HT</strain>
        <tissue evidence="16">Whole worm</tissue>
    </source>
</reference>
<evidence type="ECO:0000256" key="12">
    <source>
        <dbReference type="RuleBase" id="RU004208"/>
    </source>
</evidence>
<dbReference type="PANTHER" id="PTHR18929">
    <property type="entry name" value="PROTEIN DISULFIDE ISOMERASE"/>
    <property type="match status" value="1"/>
</dbReference>
<evidence type="ECO:0000259" key="15">
    <source>
        <dbReference type="PROSITE" id="PS51352"/>
    </source>
</evidence>
<evidence type="ECO:0000256" key="2">
    <source>
        <dbReference type="ARBA" id="ARBA00004319"/>
    </source>
</evidence>
<dbReference type="GO" id="GO:0003756">
    <property type="term" value="F:protein disulfide isomerase activity"/>
    <property type="evidence" value="ECO:0007669"/>
    <property type="project" value="UniProtKB-EC"/>
</dbReference>
<feature type="domain" description="Thioredoxin" evidence="15">
    <location>
        <begin position="6"/>
        <end position="123"/>
    </location>
</feature>
<keyword evidence="9 13" id="KW-0413">Isomerase</keyword>
<proteinExistence type="inferred from homology"/>
<organism evidence="16 17">
    <name type="scientific">Fasciolopsis buskii</name>
    <dbReference type="NCBI Taxonomy" id="27845"/>
    <lineage>
        <taxon>Eukaryota</taxon>
        <taxon>Metazoa</taxon>
        <taxon>Spiralia</taxon>
        <taxon>Lophotrochozoa</taxon>
        <taxon>Platyhelminthes</taxon>
        <taxon>Trematoda</taxon>
        <taxon>Digenea</taxon>
        <taxon>Plagiorchiida</taxon>
        <taxon>Echinostomata</taxon>
        <taxon>Echinostomatoidea</taxon>
        <taxon>Fasciolidae</taxon>
        <taxon>Fasciolopsis</taxon>
    </lineage>
</organism>
<dbReference type="AlphaFoldDB" id="A0A8E0VGS5"/>
<evidence type="ECO:0000256" key="13">
    <source>
        <dbReference type="RuleBase" id="RU361130"/>
    </source>
</evidence>
<sequence length="486" mass="55002">MLLLCLFAILPLALADVVELTGDDFARRVSEKEYTLVMFYAPWCGHCKQLKPHFEEAASLLAKTDTNVRLARLDCTAHGDKCTEFQVNGYPTVKLFKNGVFHKEFDGSRDTDGIRDFITQHSQPPSKKIDSSDQLKKLLASDDAGRLAVVVAYFKDQGDPLKTFEDVASTFISEVLFAHTSDPSLLNSKGESHIVLHRPRLLATKMEDQTLEYSGKITSDHLSDWIRKSRFGLVGYRSPKNDKHFSKDKLLVLYYNASITDYPKGVNYYRNRLMKLLKSRPEWKLNFAYCYSLDYYHELSDLGASDGPFPLIAIYSSGKKYKLQIPDFKPESVTKFVEDFLSGALTPHIKSQPVPEPSNEAAVTAVGTTFDEIVNDKNKDVLIMFHAPWCGHCKNLMPKFKEAAEKLRSEPGVRFVLYDATANEIPDPYVVRGYPTLYFVPKNSKNAPKPFEGPRETDDIIKYIAKESTEELRGFTRSGSAKKPEL</sequence>
<comment type="caution">
    <text evidence="16">The sequence shown here is derived from an EMBL/GenBank/DDBJ whole genome shotgun (WGS) entry which is preliminary data.</text>
</comment>
<evidence type="ECO:0000256" key="3">
    <source>
        <dbReference type="ARBA" id="ARBA00006347"/>
    </source>
</evidence>
<protein>
    <recommendedName>
        <fullName evidence="4 13">Protein disulfide-isomerase</fullName>
        <ecNumber evidence="4 13">5.3.4.1</ecNumber>
    </recommendedName>
</protein>
<dbReference type="EMBL" id="LUCM01009291">
    <property type="protein sequence ID" value="KAA0187216.1"/>
    <property type="molecule type" value="Genomic_DNA"/>
</dbReference>
<keyword evidence="10 11" id="KW-0676">Redox-active center</keyword>
<feature type="domain" description="Thioredoxin" evidence="15">
    <location>
        <begin position="348"/>
        <end position="469"/>
    </location>
</feature>
<dbReference type="PANTHER" id="PTHR18929:SF132">
    <property type="entry name" value="PROTEIN DISULFIDE-ISOMERASE A3"/>
    <property type="match status" value="1"/>
</dbReference>
<evidence type="ECO:0000313" key="16">
    <source>
        <dbReference type="EMBL" id="KAA0187216.1"/>
    </source>
</evidence>
<evidence type="ECO:0000256" key="5">
    <source>
        <dbReference type="ARBA" id="ARBA00022729"/>
    </source>
</evidence>
<dbReference type="InterPro" id="IPR036249">
    <property type="entry name" value="Thioredoxin-like_sf"/>
</dbReference>
<keyword evidence="6" id="KW-0677">Repeat</keyword>
<dbReference type="Pfam" id="PF13848">
    <property type="entry name" value="Thioredoxin_6"/>
    <property type="match status" value="1"/>
</dbReference>